<keyword evidence="3" id="KW-1185">Reference proteome</keyword>
<comment type="caution">
    <text evidence="2">The sequence shown here is derived from an EMBL/GenBank/DDBJ whole genome shotgun (WGS) entry which is preliminary data.</text>
</comment>
<dbReference type="Proteomes" id="UP001202328">
    <property type="component" value="Unassembled WGS sequence"/>
</dbReference>
<dbReference type="Pfam" id="PF25349">
    <property type="entry name" value="PH_PHS1"/>
    <property type="match status" value="1"/>
</dbReference>
<sequence length="198" mass="22504">EQHLVCNLHFSWPQVSRDTVCPPRGSGAVFASYRDCDSQMQKFAMRFKVASDAQAFMDFIRVQPSPPAFIEQEGSTDKNEIGNSETDLWPEISSSYEFDFPDGPCYRVEELETAFMRTLKQHNWRLGTTVTEETFFHKIQTVGRCALAFAGDSGVELKRRKDARNEVIPPSSVIAGFYDFDRGANFFTSMRRTSRGEG</sequence>
<dbReference type="InterPro" id="IPR057619">
    <property type="entry name" value="PH_PHS1"/>
</dbReference>
<accession>A0AAD4SLH1</accession>
<feature type="domain" description="Poor homologous synapsis 1 PH" evidence="1">
    <location>
        <begin position="1"/>
        <end position="62"/>
    </location>
</feature>
<dbReference type="EMBL" id="JAJJMB010010045">
    <property type="protein sequence ID" value="KAI3911449.1"/>
    <property type="molecule type" value="Genomic_DNA"/>
</dbReference>
<feature type="non-terminal residue" evidence="2">
    <location>
        <position position="1"/>
    </location>
</feature>
<proteinExistence type="predicted"/>
<evidence type="ECO:0000313" key="3">
    <source>
        <dbReference type="Proteomes" id="UP001202328"/>
    </source>
</evidence>
<organism evidence="2 3">
    <name type="scientific">Papaver atlanticum</name>
    <dbReference type="NCBI Taxonomy" id="357466"/>
    <lineage>
        <taxon>Eukaryota</taxon>
        <taxon>Viridiplantae</taxon>
        <taxon>Streptophyta</taxon>
        <taxon>Embryophyta</taxon>
        <taxon>Tracheophyta</taxon>
        <taxon>Spermatophyta</taxon>
        <taxon>Magnoliopsida</taxon>
        <taxon>Ranunculales</taxon>
        <taxon>Papaveraceae</taxon>
        <taxon>Papaveroideae</taxon>
        <taxon>Papaver</taxon>
    </lineage>
</organism>
<name>A0AAD4SLH1_9MAGN</name>
<evidence type="ECO:0000313" key="2">
    <source>
        <dbReference type="EMBL" id="KAI3911449.1"/>
    </source>
</evidence>
<protein>
    <recommendedName>
        <fullName evidence="1">Poor homologous synapsis 1 PH domain-containing protein</fullName>
    </recommendedName>
</protein>
<dbReference type="AlphaFoldDB" id="A0AAD4SLH1"/>
<reference evidence="2" key="1">
    <citation type="submission" date="2022-04" db="EMBL/GenBank/DDBJ databases">
        <title>A functionally conserved STORR gene fusion in Papaver species that diverged 16.8 million years ago.</title>
        <authorList>
            <person name="Catania T."/>
        </authorList>
    </citation>
    <scope>NUCLEOTIDE SEQUENCE</scope>
    <source>
        <strain evidence="2">S-188037</strain>
    </source>
</reference>
<evidence type="ECO:0000259" key="1">
    <source>
        <dbReference type="Pfam" id="PF25349"/>
    </source>
</evidence>
<gene>
    <name evidence="2" type="ORF">MKW98_010336</name>
</gene>